<sequence length="332" mass="35426">MATDIESNPLFGLLTDALRAGPGSPEWHQAVAKLRSEGLADSDEYRLLVQVRENLESGRDYRSVRAGPGFTRKVLEGIENEKQVGGAKTGGIPLANVIAVISVIAIIGVLAYLGYQLFPRPGVSQETVEELEKSYLPTEVASAKFDGTIPSAWRKIGALPLESTKAGLKPAPLAGGATQPSVSAGGALLSPIAVVPEETFAVIVQLKPGRPSDDLIVQVFVSTEDDFSADKAISSNELVWLIQGSRQKVIVRDSQTEYNAERPDPTKLDPITVRLAVSKSLAVVSNGGTKLWAGNNGLTAKPRTVGVRFIQVDPTKPVDPTMVVQSIRIVKK</sequence>
<evidence type="ECO:0000256" key="1">
    <source>
        <dbReference type="SAM" id="Phobius"/>
    </source>
</evidence>
<reference evidence="2 3" key="1">
    <citation type="submission" date="2020-10" db="EMBL/GenBank/DDBJ databases">
        <title>Wide distribution of Phycisphaera-like planctomycetes from WD2101 soil group in peatlands and genome analysis of the first cultivated representative.</title>
        <authorList>
            <person name="Dedysh S.N."/>
            <person name="Beletsky A.V."/>
            <person name="Ivanova A."/>
            <person name="Kulichevskaya I.S."/>
            <person name="Suzina N.E."/>
            <person name="Philippov D.A."/>
            <person name="Rakitin A.L."/>
            <person name="Mardanov A.V."/>
            <person name="Ravin N.V."/>
        </authorList>
    </citation>
    <scope>NUCLEOTIDE SEQUENCE [LARGE SCALE GENOMIC DNA]</scope>
    <source>
        <strain evidence="2 3">M1803</strain>
    </source>
</reference>
<keyword evidence="3" id="KW-1185">Reference proteome</keyword>
<evidence type="ECO:0000313" key="3">
    <source>
        <dbReference type="Proteomes" id="UP000593765"/>
    </source>
</evidence>
<keyword evidence="1" id="KW-0812">Transmembrane</keyword>
<dbReference type="KEGG" id="hbs:IPV69_16440"/>
<gene>
    <name evidence="2" type="ORF">IPV69_16440</name>
</gene>
<evidence type="ECO:0000313" key="2">
    <source>
        <dbReference type="EMBL" id="QOV87865.1"/>
    </source>
</evidence>
<feature type="transmembrane region" description="Helical" evidence="1">
    <location>
        <begin position="92"/>
        <end position="115"/>
    </location>
</feature>
<dbReference type="Proteomes" id="UP000593765">
    <property type="component" value="Chromosome"/>
</dbReference>
<dbReference type="AlphaFoldDB" id="A0A7M2WQN9"/>
<dbReference type="EMBL" id="CP063458">
    <property type="protein sequence ID" value="QOV87865.1"/>
    <property type="molecule type" value="Genomic_DNA"/>
</dbReference>
<keyword evidence="1" id="KW-1133">Transmembrane helix</keyword>
<organism evidence="2 3">
    <name type="scientific">Humisphaera borealis</name>
    <dbReference type="NCBI Taxonomy" id="2807512"/>
    <lineage>
        <taxon>Bacteria</taxon>
        <taxon>Pseudomonadati</taxon>
        <taxon>Planctomycetota</taxon>
        <taxon>Phycisphaerae</taxon>
        <taxon>Tepidisphaerales</taxon>
        <taxon>Tepidisphaeraceae</taxon>
        <taxon>Humisphaera</taxon>
    </lineage>
</organism>
<proteinExistence type="predicted"/>
<keyword evidence="1" id="KW-0472">Membrane</keyword>
<name>A0A7M2WQN9_9BACT</name>
<accession>A0A7M2WQN9</accession>
<protein>
    <submittedName>
        <fullName evidence="2">Uncharacterized protein</fullName>
    </submittedName>
</protein>
<dbReference type="RefSeq" id="WP_206290779.1">
    <property type="nucleotide sequence ID" value="NZ_CP063458.1"/>
</dbReference>